<keyword evidence="9" id="KW-0832">Ubl conjugation</keyword>
<keyword evidence="16" id="KW-0325">Glycoprotein</keyword>
<feature type="transmembrane region" description="Helical" evidence="26">
    <location>
        <begin position="293"/>
        <end position="316"/>
    </location>
</feature>
<evidence type="ECO:0000256" key="20">
    <source>
        <dbReference type="ARBA" id="ARBA00056815"/>
    </source>
</evidence>
<sequence>MAELPVPELPTTLSRCSGRFTISTLLGSDEGGRGAYAPSEGPGYDSAHPTQLSGSTLCTRTFGYNTVDVVPAYEHYADSKDGGGTGKGRPSLADLHSILKPDPGRLRAPVCDPQRSNGLPDTASEEAEGEPGKVPEPEPVRFGWVKGVMIRCMLNIWGVILYLRLPWITAQAGIALTWLIILMSVTVTTITGLSISAISTNGKVKSGGTYFLISRSLGPELGGSIGLIFAFANAVAVAMHTVGFAETVRDLLQEHNSLIVDPTNDIRIIGVVTVTVLLGISLAGMEWEAKAQILFFLVILVSFINYLVGTVIPATVEKQSKGFFSYRADIFAQNFVPNWRGPEGSFFGLFSIFFPSATGILAGANISGDLKDPAVAIPKGTLMAIFWTTMSYLVLSATIGSCVVRDASGSLNDTVAVGSVGCEGLACAFGWNFTACTQEQSCRYGLSNYYQSMSMVSGFGPLITAGIFGATLSSALACLVSAPKVFQCLCKDQLYPLIGFFGKGYGRNSEPIRGYMLTYVIAVGFILIAELNAIAPIISNFFLCSYALINFSCFHASITNSPGWRPSFQYYSKWAALFGAAISVVIMFLLTWWAALIAFGIVIFLLGYVLYKKPDVNWGSSMQASSYNMALSYSVGLSEVDEHIKNYRQGQLAVCLVLTGPPSFRPALVDFVGTFTKNLSLMLCGNVLIGPQKQKVPESRLSADRHTKWLVKRKIKAFYTDVVAEDLRSGVQMLIQAAGLGKMRPNILVLGYKRNWRTASPQSLEDYVGILHDAFDFKYGVCLMRMKEGLDVSRVMQAHADSATLSGAQQASTIFQSEQGKKTIDIYWLFDDGGLTLLIPYLLGRKKRWGKCKIRVFVGGQINRMDEERKASTSSQTSTRNRGRSSNHPPLLLPRPSTPKPARTPFSGAICLSCSIKRFNDLIAPFRLNDGFKDEAVVHEMKQGCPWKISDEEVDVNRAKSLRQVRLNEILLDYSRDAALIAITLPIGRKGRCPSSLYMAWLETLSQDLRPPVILTRGNQENVLTFYCQ</sequence>
<comment type="subunit">
    <text evidence="21">Homodimer; adopts a domain-swap conformation at the scissor helices connecting the transmembrane domain and C-terminal domain. Interacts with KLHL3. Interacts with IL18R1; this interaction is increased by IL18 treatment.</text>
</comment>
<evidence type="ECO:0000313" key="30">
    <source>
        <dbReference type="EMBL" id="NWH73181.1"/>
    </source>
</evidence>
<evidence type="ECO:0000256" key="15">
    <source>
        <dbReference type="ARBA" id="ARBA00023157"/>
    </source>
</evidence>
<feature type="transmembrane region" description="Helical" evidence="26">
    <location>
        <begin position="175"/>
        <end position="201"/>
    </location>
</feature>
<dbReference type="InterPro" id="IPR004841">
    <property type="entry name" value="AA-permease/SLC12A_dom"/>
</dbReference>
<dbReference type="NCBIfam" id="TIGR00930">
    <property type="entry name" value="2a30"/>
    <property type="match status" value="1"/>
</dbReference>
<evidence type="ECO:0000259" key="27">
    <source>
        <dbReference type="Pfam" id="PF00324"/>
    </source>
</evidence>
<dbReference type="GO" id="GO:0008511">
    <property type="term" value="F:sodium:potassium:chloride symporter activity"/>
    <property type="evidence" value="ECO:0007669"/>
    <property type="project" value="TreeGrafter"/>
</dbReference>
<dbReference type="InterPro" id="IPR002948">
    <property type="entry name" value="SLC12A3"/>
</dbReference>
<keyword evidence="13" id="KW-0406">Ion transport</keyword>
<keyword evidence="5" id="KW-0597">Phosphoprotein</keyword>
<evidence type="ECO:0000256" key="14">
    <source>
        <dbReference type="ARBA" id="ARBA00023136"/>
    </source>
</evidence>
<name>A0A850WXU7_PIACA</name>
<feature type="domain" description="SLC12A transporter C-terminal" evidence="28">
    <location>
        <begin position="915"/>
        <end position="1028"/>
    </location>
</feature>
<evidence type="ECO:0000256" key="16">
    <source>
        <dbReference type="ARBA" id="ARBA00023180"/>
    </source>
</evidence>
<feature type="transmembrane region" description="Helical" evidence="26">
    <location>
        <begin position="541"/>
        <end position="558"/>
    </location>
</feature>
<comment type="function">
    <text evidence="20">Electroneutral sodium and chloride ion cotransporter, which acts as a key mediator of sodium and chloride reabsorption in kidney distal convoluted tubules. Also acts as a receptor for the pro-inflammatory cytokine IL18, thereby contributing to IL18-induced cytokine production, including IFNG, IL6, IL18 and CCL2. May act either independently of IL18R1, or in a complex with IL18R1.</text>
</comment>
<accession>A0A850WXU7</accession>
<feature type="region of interest" description="Disordered" evidence="25">
    <location>
        <begin position="867"/>
        <end position="902"/>
    </location>
</feature>
<evidence type="ECO:0000256" key="9">
    <source>
        <dbReference type="ARBA" id="ARBA00022843"/>
    </source>
</evidence>
<dbReference type="GO" id="GO:0016324">
    <property type="term" value="C:apical plasma membrane"/>
    <property type="evidence" value="ECO:0007669"/>
    <property type="project" value="UniProtKB-SubCell"/>
</dbReference>
<evidence type="ECO:0000259" key="28">
    <source>
        <dbReference type="Pfam" id="PF03522"/>
    </source>
</evidence>
<feature type="transmembrane region" description="Helical" evidence="26">
    <location>
        <begin position="266"/>
        <end position="287"/>
    </location>
</feature>
<dbReference type="GO" id="GO:0055078">
    <property type="term" value="P:sodium ion homeostasis"/>
    <property type="evidence" value="ECO:0007669"/>
    <property type="project" value="TreeGrafter"/>
</dbReference>
<keyword evidence="15" id="KW-1015">Disulfide bond</keyword>
<evidence type="ECO:0000256" key="22">
    <source>
        <dbReference type="ARBA" id="ARBA00073714"/>
    </source>
</evidence>
<feature type="domain" description="Amino acid permease/ SLC12A" evidence="27">
    <location>
        <begin position="147"/>
        <end position="649"/>
    </location>
</feature>
<evidence type="ECO:0000256" key="4">
    <source>
        <dbReference type="ARBA" id="ARBA00022475"/>
    </source>
</evidence>
<dbReference type="FunFam" id="1.20.1740.10:FF:000018">
    <property type="entry name" value="solute carrier family 12 member 3 isoform X2"/>
    <property type="match status" value="1"/>
</dbReference>
<keyword evidence="12" id="KW-0915">Sodium</keyword>
<evidence type="ECO:0000256" key="10">
    <source>
        <dbReference type="ARBA" id="ARBA00022847"/>
    </source>
</evidence>
<reference evidence="30" key="1">
    <citation type="submission" date="2019-09" db="EMBL/GenBank/DDBJ databases">
        <title>Bird 10,000 Genomes (B10K) Project - Family phase.</title>
        <authorList>
            <person name="Zhang G."/>
        </authorList>
    </citation>
    <scope>NUCLEOTIDE SEQUENCE</scope>
    <source>
        <strain evidence="30">B10K-DU-008-47</strain>
        <tissue evidence="30">Mixed tissue sample</tissue>
    </source>
</reference>
<feature type="transmembrane region" description="Helical" evidence="26">
    <location>
        <begin position="578"/>
        <end position="611"/>
    </location>
</feature>
<protein>
    <recommendedName>
        <fullName evidence="22">Solute carrier family 12 member 3</fullName>
    </recommendedName>
    <alternativeName>
        <fullName evidence="23">Na-Cl symporter</fullName>
    </alternativeName>
    <alternativeName>
        <fullName evidence="24">Thiazide-sensitive sodium-chloride cotransporter</fullName>
    </alternativeName>
</protein>
<gene>
    <name evidence="30" type="primary">Slc12a3</name>
    <name evidence="30" type="ORF">PIACAY_R03339</name>
</gene>
<feature type="domain" description="Amino acid permease N-terminal" evidence="29">
    <location>
        <begin position="54"/>
        <end position="106"/>
    </location>
</feature>
<feature type="compositionally biased region" description="Polar residues" evidence="25">
    <location>
        <begin position="872"/>
        <end position="888"/>
    </location>
</feature>
<evidence type="ECO:0000256" key="23">
    <source>
        <dbReference type="ARBA" id="ARBA00076232"/>
    </source>
</evidence>
<evidence type="ECO:0000256" key="18">
    <source>
        <dbReference type="ARBA" id="ARBA00023214"/>
    </source>
</evidence>
<dbReference type="Proteomes" id="UP000653271">
    <property type="component" value="Unassembled WGS sequence"/>
</dbReference>
<feature type="transmembrane region" description="Helical" evidence="26">
    <location>
        <begin position="459"/>
        <end position="482"/>
    </location>
</feature>
<evidence type="ECO:0000256" key="19">
    <source>
        <dbReference type="ARBA" id="ARBA00050884"/>
    </source>
</evidence>
<dbReference type="GO" id="GO:0005524">
    <property type="term" value="F:ATP binding"/>
    <property type="evidence" value="ECO:0007669"/>
    <property type="project" value="UniProtKB-KW"/>
</dbReference>
<evidence type="ECO:0000256" key="8">
    <source>
        <dbReference type="ARBA" id="ARBA00022840"/>
    </source>
</evidence>
<dbReference type="AlphaFoldDB" id="A0A850WXU7"/>
<dbReference type="GO" id="GO:0006884">
    <property type="term" value="P:cell volume homeostasis"/>
    <property type="evidence" value="ECO:0007669"/>
    <property type="project" value="TreeGrafter"/>
</dbReference>
<dbReference type="GO" id="GO:0055064">
    <property type="term" value="P:chloride ion homeostasis"/>
    <property type="evidence" value="ECO:0007669"/>
    <property type="project" value="TreeGrafter"/>
</dbReference>
<evidence type="ECO:0000256" key="17">
    <source>
        <dbReference type="ARBA" id="ARBA00023201"/>
    </source>
</evidence>
<comment type="caution">
    <text evidence="30">The sequence shown here is derived from an EMBL/GenBank/DDBJ whole genome shotgun (WGS) entry which is preliminary data.</text>
</comment>
<dbReference type="PANTHER" id="PTHR11827:SF9">
    <property type="entry name" value="SOLUTE CARRIER FAMILY 12 MEMBER 3"/>
    <property type="match status" value="1"/>
</dbReference>
<keyword evidence="7" id="KW-0547">Nucleotide-binding</keyword>
<dbReference type="Pfam" id="PF08403">
    <property type="entry name" value="AA_permease_N"/>
    <property type="match status" value="1"/>
</dbReference>
<proteinExistence type="inferred from homology"/>
<dbReference type="Gene3D" id="1.20.1740.10">
    <property type="entry name" value="Amino acid/polyamine transporter I"/>
    <property type="match status" value="1"/>
</dbReference>
<dbReference type="GO" id="GO:0055075">
    <property type="term" value="P:potassium ion homeostasis"/>
    <property type="evidence" value="ECO:0007669"/>
    <property type="project" value="TreeGrafter"/>
</dbReference>
<feature type="transmembrane region" description="Helical" evidence="26">
    <location>
        <begin position="221"/>
        <end position="245"/>
    </location>
</feature>
<keyword evidence="4" id="KW-1003">Cell membrane</keyword>
<evidence type="ECO:0000256" key="7">
    <source>
        <dbReference type="ARBA" id="ARBA00022741"/>
    </source>
</evidence>
<dbReference type="EMBL" id="WAAB01007898">
    <property type="protein sequence ID" value="NWH73181.1"/>
    <property type="molecule type" value="Genomic_DNA"/>
</dbReference>
<feature type="non-terminal residue" evidence="30">
    <location>
        <position position="1029"/>
    </location>
</feature>
<dbReference type="InterPro" id="IPR004842">
    <property type="entry name" value="SLC12A_fam"/>
</dbReference>
<keyword evidence="14 26" id="KW-0472">Membrane</keyword>
<feature type="region of interest" description="Disordered" evidence="25">
    <location>
        <begin position="76"/>
        <end position="135"/>
    </location>
</feature>
<dbReference type="Pfam" id="PF00324">
    <property type="entry name" value="AA_permease"/>
    <property type="match status" value="1"/>
</dbReference>
<evidence type="ECO:0000256" key="12">
    <source>
        <dbReference type="ARBA" id="ARBA00023053"/>
    </source>
</evidence>
<keyword evidence="8" id="KW-0067">ATP-binding</keyword>
<evidence type="ECO:0000313" key="31">
    <source>
        <dbReference type="Proteomes" id="UP000653271"/>
    </source>
</evidence>
<keyword evidence="10" id="KW-0769">Symport</keyword>
<dbReference type="InterPro" id="IPR018491">
    <property type="entry name" value="SLC12_C"/>
</dbReference>
<evidence type="ECO:0000256" key="5">
    <source>
        <dbReference type="ARBA" id="ARBA00022553"/>
    </source>
</evidence>
<feature type="transmembrane region" description="Helical" evidence="26">
    <location>
        <begin position="512"/>
        <end position="529"/>
    </location>
</feature>
<keyword evidence="31" id="KW-1185">Reference proteome</keyword>
<dbReference type="OrthoDB" id="2020542at2759"/>
<feature type="domain" description="SLC12A transporter C-terminal" evidence="28">
    <location>
        <begin position="809"/>
        <end position="871"/>
    </location>
</feature>
<feature type="region of interest" description="Disordered" evidence="25">
    <location>
        <begin position="27"/>
        <end position="51"/>
    </location>
</feature>
<feature type="transmembrane region" description="Helical" evidence="26">
    <location>
        <begin position="346"/>
        <end position="364"/>
    </location>
</feature>
<keyword evidence="17" id="KW-0739">Sodium transport</keyword>
<evidence type="ECO:0000259" key="29">
    <source>
        <dbReference type="Pfam" id="PF08403"/>
    </source>
</evidence>
<keyword evidence="11 26" id="KW-1133">Transmembrane helix</keyword>
<evidence type="ECO:0000256" key="11">
    <source>
        <dbReference type="ARBA" id="ARBA00022989"/>
    </source>
</evidence>
<feature type="non-terminal residue" evidence="30">
    <location>
        <position position="1"/>
    </location>
</feature>
<dbReference type="GO" id="GO:1990573">
    <property type="term" value="P:potassium ion import across plasma membrane"/>
    <property type="evidence" value="ECO:0007669"/>
    <property type="project" value="TreeGrafter"/>
</dbReference>
<comment type="subcellular location">
    <subcellularLocation>
        <location evidence="1">Apical cell membrane</location>
        <topology evidence="1">Multi-pass membrane protein</topology>
    </subcellularLocation>
</comment>
<organism evidence="30 31">
    <name type="scientific">Piaya cayana</name>
    <name type="common">Common squirrel cuckoo</name>
    <dbReference type="NCBI Taxonomy" id="33601"/>
    <lineage>
        <taxon>Eukaryota</taxon>
        <taxon>Metazoa</taxon>
        <taxon>Chordata</taxon>
        <taxon>Craniata</taxon>
        <taxon>Vertebrata</taxon>
        <taxon>Euteleostomi</taxon>
        <taxon>Archelosauria</taxon>
        <taxon>Archosauria</taxon>
        <taxon>Dinosauria</taxon>
        <taxon>Saurischia</taxon>
        <taxon>Theropoda</taxon>
        <taxon>Coelurosauria</taxon>
        <taxon>Aves</taxon>
        <taxon>Neognathae</taxon>
        <taxon>Neoaves</taxon>
        <taxon>Otidimorphae</taxon>
        <taxon>Cuculiformes</taxon>
        <taxon>Coccyzidae</taxon>
        <taxon>Piaya</taxon>
    </lineage>
</organism>
<evidence type="ECO:0000256" key="1">
    <source>
        <dbReference type="ARBA" id="ARBA00004424"/>
    </source>
</evidence>
<comment type="catalytic activity">
    <reaction evidence="19">
        <text>chloride(out) + Na(+)(out) = chloride(in) + Na(+)(in)</text>
        <dbReference type="Rhea" id="RHEA:73887"/>
        <dbReference type="ChEBI" id="CHEBI:17996"/>
        <dbReference type="ChEBI" id="CHEBI:29101"/>
    </reaction>
</comment>
<keyword evidence="3" id="KW-0813">Transport</keyword>
<dbReference type="PRINTS" id="PR01230">
    <property type="entry name" value="NACLTRNSPORT"/>
</dbReference>
<feature type="domain" description="SLC12A transporter C-terminal" evidence="28">
    <location>
        <begin position="665"/>
        <end position="805"/>
    </location>
</feature>
<keyword evidence="6 26" id="KW-0812">Transmembrane</keyword>
<evidence type="ECO:0000256" key="25">
    <source>
        <dbReference type="SAM" id="MobiDB-lite"/>
    </source>
</evidence>
<evidence type="ECO:0000256" key="21">
    <source>
        <dbReference type="ARBA" id="ARBA00063035"/>
    </source>
</evidence>
<evidence type="ECO:0000256" key="3">
    <source>
        <dbReference type="ARBA" id="ARBA00022448"/>
    </source>
</evidence>
<evidence type="ECO:0000256" key="2">
    <source>
        <dbReference type="ARBA" id="ARBA00010593"/>
    </source>
</evidence>
<evidence type="ECO:0000256" key="26">
    <source>
        <dbReference type="SAM" id="Phobius"/>
    </source>
</evidence>
<dbReference type="InterPro" id="IPR013612">
    <property type="entry name" value="AA_permease_N"/>
</dbReference>
<dbReference type="Pfam" id="PF03522">
    <property type="entry name" value="SLC12"/>
    <property type="match status" value="3"/>
</dbReference>
<evidence type="ECO:0000256" key="24">
    <source>
        <dbReference type="ARBA" id="ARBA00077939"/>
    </source>
</evidence>
<feature type="transmembrane region" description="Helical" evidence="26">
    <location>
        <begin position="384"/>
        <end position="404"/>
    </location>
</feature>
<keyword evidence="18" id="KW-0868">Chloride</keyword>
<evidence type="ECO:0000256" key="13">
    <source>
        <dbReference type="ARBA" id="ARBA00023065"/>
    </source>
</evidence>
<dbReference type="PANTHER" id="PTHR11827">
    <property type="entry name" value="SOLUTE CARRIER FAMILY 12, CATION COTRANSPORTERS"/>
    <property type="match status" value="1"/>
</dbReference>
<comment type="similarity">
    <text evidence="2">Belongs to the SLC12A transporter family.</text>
</comment>
<evidence type="ECO:0000256" key="6">
    <source>
        <dbReference type="ARBA" id="ARBA00022692"/>
    </source>
</evidence>